<dbReference type="AlphaFoldDB" id="A0A915IBQ8"/>
<dbReference type="Proteomes" id="UP000887565">
    <property type="component" value="Unplaced"/>
</dbReference>
<accession>A0A915IBQ8</accession>
<dbReference type="WBParaSite" id="nRc.2.0.1.t11614-RA">
    <property type="protein sequence ID" value="nRc.2.0.1.t11614-RA"/>
    <property type="gene ID" value="nRc.2.0.1.g11614"/>
</dbReference>
<evidence type="ECO:0000313" key="1">
    <source>
        <dbReference type="Proteomes" id="UP000887565"/>
    </source>
</evidence>
<evidence type="ECO:0000313" key="2">
    <source>
        <dbReference type="WBParaSite" id="nRc.2.0.1.t11614-RA"/>
    </source>
</evidence>
<name>A0A915IBQ8_ROMCU</name>
<organism evidence="1 2">
    <name type="scientific">Romanomermis culicivorax</name>
    <name type="common">Nematode worm</name>
    <dbReference type="NCBI Taxonomy" id="13658"/>
    <lineage>
        <taxon>Eukaryota</taxon>
        <taxon>Metazoa</taxon>
        <taxon>Ecdysozoa</taxon>
        <taxon>Nematoda</taxon>
        <taxon>Enoplea</taxon>
        <taxon>Dorylaimia</taxon>
        <taxon>Mermithida</taxon>
        <taxon>Mermithoidea</taxon>
        <taxon>Mermithidae</taxon>
        <taxon>Romanomermis</taxon>
    </lineage>
</organism>
<reference evidence="2" key="1">
    <citation type="submission" date="2022-11" db="UniProtKB">
        <authorList>
            <consortium name="WormBaseParasite"/>
        </authorList>
    </citation>
    <scope>IDENTIFICATION</scope>
</reference>
<sequence length="81" mass="9143">MVAIPGESPAGLDISMDIMAKMYRIYLKNCQEPAAVNFVINYSCDYSSYDISNLQDISSADQCIAQCNQKLRRKRSVLIRC</sequence>
<proteinExistence type="predicted"/>
<keyword evidence="1" id="KW-1185">Reference proteome</keyword>
<protein>
    <submittedName>
        <fullName evidence="2">Uncharacterized protein</fullName>
    </submittedName>
</protein>